<dbReference type="InterPro" id="IPR013762">
    <property type="entry name" value="Integrase-like_cat_sf"/>
</dbReference>
<organism evidence="3 4">
    <name type="scientific">Sphingobacterium paucimobilis HER1398</name>
    <dbReference type="NCBI Taxonomy" id="1346330"/>
    <lineage>
        <taxon>Bacteria</taxon>
        <taxon>Pseudomonadati</taxon>
        <taxon>Bacteroidota</taxon>
        <taxon>Sphingobacteriia</taxon>
        <taxon>Sphingobacteriales</taxon>
        <taxon>Sphingobacteriaceae</taxon>
        <taxon>Sphingobacterium</taxon>
    </lineage>
</organism>
<dbReference type="SUPFAM" id="SSF56349">
    <property type="entry name" value="DNA breaking-rejoining enzymes"/>
    <property type="match status" value="1"/>
</dbReference>
<dbReference type="GO" id="GO:0015074">
    <property type="term" value="P:DNA integration"/>
    <property type="evidence" value="ECO:0007669"/>
    <property type="project" value="InterPro"/>
</dbReference>
<reference evidence="3 4" key="1">
    <citation type="journal article" date="2013" name="Genome Announc.">
        <title>The Draft Genome Sequence of Sphingomonas paucimobilis Strain HER1398 (Proteobacteria), Host to the Giant PAU Phage, Indicates That It Is a Member of the Genus Sphingobacterium (Bacteroidetes).</title>
        <authorList>
            <person name="White R.A.III."/>
            <person name="Suttle C.A."/>
        </authorList>
    </citation>
    <scope>NUCLEOTIDE SEQUENCE [LARGE SCALE GENOMIC DNA]</scope>
    <source>
        <strain evidence="3 4">HER1398</strain>
    </source>
</reference>
<accession>U2HF06</accession>
<evidence type="ECO:0000256" key="1">
    <source>
        <dbReference type="ARBA" id="ARBA00023172"/>
    </source>
</evidence>
<dbReference type="InterPro" id="IPR002104">
    <property type="entry name" value="Integrase_catalytic"/>
</dbReference>
<dbReference type="AlphaFoldDB" id="U2HF06"/>
<proteinExistence type="predicted"/>
<dbReference type="GO" id="GO:0006310">
    <property type="term" value="P:DNA recombination"/>
    <property type="evidence" value="ECO:0007669"/>
    <property type="project" value="UniProtKB-KW"/>
</dbReference>
<keyword evidence="4" id="KW-1185">Reference proteome</keyword>
<dbReference type="EMBL" id="ATDL01000006">
    <property type="protein sequence ID" value="ERJ60351.1"/>
    <property type="molecule type" value="Genomic_DNA"/>
</dbReference>
<evidence type="ECO:0000313" key="3">
    <source>
        <dbReference type="EMBL" id="ERJ60351.1"/>
    </source>
</evidence>
<name>U2HF06_9SPHI</name>
<comment type="caution">
    <text evidence="3">The sequence shown here is derived from an EMBL/GenBank/DDBJ whole genome shotgun (WGS) entry which is preliminary data.</text>
</comment>
<feature type="domain" description="Tyr recombinase" evidence="2">
    <location>
        <begin position="24"/>
        <end position="92"/>
    </location>
</feature>
<dbReference type="Proteomes" id="UP000016584">
    <property type="component" value="Unassembled WGS sequence"/>
</dbReference>
<dbReference type="eggNOG" id="COG0582">
    <property type="taxonomic scope" value="Bacteria"/>
</dbReference>
<dbReference type="GO" id="GO:0003677">
    <property type="term" value="F:DNA binding"/>
    <property type="evidence" value="ECO:0007669"/>
    <property type="project" value="InterPro"/>
</dbReference>
<sequence>MTGTNQTVISKSIDENQNIFSKDLIPFNEAYFSTAWKRMWSKMSKINLVEDNHTIYSFRHTSAVKIYRQTKDLHLLQQLMGHSDMVVTLKYLRGLGVNNVDELKLVVPSL</sequence>
<dbReference type="STRING" id="1346330.M472_16470"/>
<dbReference type="Gene3D" id="1.10.443.10">
    <property type="entry name" value="Intergrase catalytic core"/>
    <property type="match status" value="1"/>
</dbReference>
<keyword evidence="1" id="KW-0233">DNA recombination</keyword>
<dbReference type="CDD" id="cd00397">
    <property type="entry name" value="DNA_BRE_C"/>
    <property type="match status" value="1"/>
</dbReference>
<evidence type="ECO:0000259" key="2">
    <source>
        <dbReference type="Pfam" id="PF00589"/>
    </source>
</evidence>
<dbReference type="PATRIC" id="fig|1346330.5.peg.1049"/>
<dbReference type="InterPro" id="IPR011010">
    <property type="entry name" value="DNA_brk_join_enz"/>
</dbReference>
<gene>
    <name evidence="3" type="ORF">M472_16470</name>
</gene>
<dbReference type="Pfam" id="PF00589">
    <property type="entry name" value="Phage_integrase"/>
    <property type="match status" value="1"/>
</dbReference>
<evidence type="ECO:0000313" key="4">
    <source>
        <dbReference type="Proteomes" id="UP000016584"/>
    </source>
</evidence>
<protein>
    <recommendedName>
        <fullName evidence="2">Tyr recombinase domain-containing protein</fullName>
    </recommendedName>
</protein>